<protein>
    <recommendedName>
        <fullName evidence="9">TRAP transporter small permease protein</fullName>
    </recommendedName>
</protein>
<evidence type="ECO:0000256" key="2">
    <source>
        <dbReference type="ARBA" id="ARBA00022448"/>
    </source>
</evidence>
<evidence type="ECO:0000313" key="11">
    <source>
        <dbReference type="EMBL" id="AWU96327.1"/>
    </source>
</evidence>
<geneLocation type="plasmid" evidence="11 12">
    <name>unnamed7</name>
</geneLocation>
<keyword evidence="2 9" id="KW-0813">Transport</keyword>
<feature type="transmembrane region" description="Helical" evidence="9">
    <location>
        <begin position="90"/>
        <end position="108"/>
    </location>
</feature>
<comment type="subunit">
    <text evidence="9">The complex comprises the extracytoplasmic solute receptor protein and the two transmembrane proteins.</text>
</comment>
<keyword evidence="6 9" id="KW-1133">Transmembrane helix</keyword>
<dbReference type="AlphaFoldDB" id="A0A2U9SBX9"/>
<dbReference type="GO" id="GO:0015740">
    <property type="term" value="P:C4-dicarboxylate transport"/>
    <property type="evidence" value="ECO:0007669"/>
    <property type="project" value="TreeGrafter"/>
</dbReference>
<feature type="transmembrane region" description="Helical" evidence="9">
    <location>
        <begin position="52"/>
        <end position="70"/>
    </location>
</feature>
<dbReference type="Pfam" id="PF04290">
    <property type="entry name" value="DctQ"/>
    <property type="match status" value="1"/>
</dbReference>
<dbReference type="GO" id="GO:0022857">
    <property type="term" value="F:transmembrane transporter activity"/>
    <property type="evidence" value="ECO:0007669"/>
    <property type="project" value="UniProtKB-UniRule"/>
</dbReference>
<keyword evidence="5 9" id="KW-0812">Transmembrane</keyword>
<comment type="function">
    <text evidence="9">Part of the tripartite ATP-independent periplasmic (TRAP) transport system.</text>
</comment>
<evidence type="ECO:0000259" key="10">
    <source>
        <dbReference type="Pfam" id="PF04290"/>
    </source>
</evidence>
<dbReference type="KEGG" id="azm:DM194_18735"/>
<organism evidence="11 12">
    <name type="scientific">Azospirillum ramasamyi</name>
    <dbReference type="NCBI Taxonomy" id="682998"/>
    <lineage>
        <taxon>Bacteria</taxon>
        <taxon>Pseudomonadati</taxon>
        <taxon>Pseudomonadota</taxon>
        <taxon>Alphaproteobacteria</taxon>
        <taxon>Rhodospirillales</taxon>
        <taxon>Azospirillaceae</taxon>
        <taxon>Azospirillum</taxon>
    </lineage>
</organism>
<proteinExistence type="inferred from homology"/>
<evidence type="ECO:0000256" key="8">
    <source>
        <dbReference type="ARBA" id="ARBA00038436"/>
    </source>
</evidence>
<dbReference type="InterPro" id="IPR007387">
    <property type="entry name" value="TRAP_DctQ"/>
</dbReference>
<comment type="similarity">
    <text evidence="8 9">Belongs to the TRAP transporter small permease family.</text>
</comment>
<keyword evidence="12" id="KW-1185">Reference proteome</keyword>
<name>A0A2U9SBX9_9PROT</name>
<gene>
    <name evidence="11" type="ORF">DM194_18735</name>
</gene>
<dbReference type="Proteomes" id="UP000249605">
    <property type="component" value="Plasmid unnamed7"/>
</dbReference>
<dbReference type="GO" id="GO:0005886">
    <property type="term" value="C:plasma membrane"/>
    <property type="evidence" value="ECO:0007669"/>
    <property type="project" value="UniProtKB-SubCell"/>
</dbReference>
<comment type="subcellular location">
    <subcellularLocation>
        <location evidence="1 9">Cell inner membrane</location>
        <topology evidence="1 9">Multi-pass membrane protein</topology>
    </subcellularLocation>
</comment>
<evidence type="ECO:0000256" key="6">
    <source>
        <dbReference type="ARBA" id="ARBA00022989"/>
    </source>
</evidence>
<dbReference type="PANTHER" id="PTHR35011">
    <property type="entry name" value="2,3-DIKETO-L-GULONATE TRAP TRANSPORTER SMALL PERMEASE PROTEIN YIAM"/>
    <property type="match status" value="1"/>
</dbReference>
<feature type="transmembrane region" description="Helical" evidence="9">
    <location>
        <begin position="138"/>
        <end position="159"/>
    </location>
</feature>
<dbReference type="EMBL" id="CP029831">
    <property type="protein sequence ID" value="AWU96327.1"/>
    <property type="molecule type" value="Genomic_DNA"/>
</dbReference>
<keyword evidence="3" id="KW-1003">Cell membrane</keyword>
<evidence type="ECO:0000256" key="1">
    <source>
        <dbReference type="ARBA" id="ARBA00004429"/>
    </source>
</evidence>
<dbReference type="OrthoDB" id="6160477at2"/>
<feature type="domain" description="Tripartite ATP-independent periplasmic transporters DctQ component" evidence="10">
    <location>
        <begin position="29"/>
        <end position="160"/>
    </location>
</feature>
<dbReference type="PANTHER" id="PTHR35011:SF10">
    <property type="entry name" value="TRAP TRANSPORTER SMALL PERMEASE PROTEIN"/>
    <property type="match status" value="1"/>
</dbReference>
<accession>A0A2U9SBX9</accession>
<keyword evidence="4 9" id="KW-0997">Cell inner membrane</keyword>
<evidence type="ECO:0000256" key="7">
    <source>
        <dbReference type="ARBA" id="ARBA00023136"/>
    </source>
</evidence>
<dbReference type="RefSeq" id="WP_111069067.1">
    <property type="nucleotide sequence ID" value="NZ_CP029831.1"/>
</dbReference>
<evidence type="ECO:0000256" key="9">
    <source>
        <dbReference type="RuleBase" id="RU369079"/>
    </source>
</evidence>
<feature type="transmembrane region" description="Helical" evidence="9">
    <location>
        <begin position="12"/>
        <end position="32"/>
    </location>
</feature>
<evidence type="ECO:0000256" key="5">
    <source>
        <dbReference type="ARBA" id="ARBA00022692"/>
    </source>
</evidence>
<sequence>MDSSPLHTLLNPVCRFAAILCGWGLLGLSVLTCVEIVGRKFFGFSLNGIDEIGGYALAISTAFGFALALVRRAHTRVDLLLVSLPARAQAVLNALAALVLAAFALFMAERGYAVLSESVEFRSVSNSPLQVPMWLPQGLWLAGLVLFAAVAAALAVDAVRRLLRGEMRSMNALYGPPTVLEEIKEELGTELPDLSRRAAQ</sequence>
<evidence type="ECO:0000313" key="12">
    <source>
        <dbReference type="Proteomes" id="UP000249605"/>
    </source>
</evidence>
<evidence type="ECO:0000256" key="4">
    <source>
        <dbReference type="ARBA" id="ARBA00022519"/>
    </source>
</evidence>
<keyword evidence="7 9" id="KW-0472">Membrane</keyword>
<dbReference type="InterPro" id="IPR055348">
    <property type="entry name" value="DctQ"/>
</dbReference>
<evidence type="ECO:0000256" key="3">
    <source>
        <dbReference type="ARBA" id="ARBA00022475"/>
    </source>
</evidence>
<keyword evidence="11" id="KW-0614">Plasmid</keyword>
<reference evidence="11 12" key="1">
    <citation type="submission" date="2018-06" db="EMBL/GenBank/DDBJ databases">
        <title>Complete genome sequencing of Azospirillum sp. M2T2B2.</title>
        <authorList>
            <person name="Heo J."/>
            <person name="Kim S.-J."/>
            <person name="Kwon S.-W."/>
            <person name="Anandham R."/>
        </authorList>
    </citation>
    <scope>NUCLEOTIDE SEQUENCE [LARGE SCALE GENOMIC DNA]</scope>
    <source>
        <strain evidence="11 12">M2T2B2</strain>
        <plasmid evidence="11 12">unnamed7</plasmid>
    </source>
</reference>